<proteinExistence type="predicted"/>
<dbReference type="SUPFAM" id="SSF52402">
    <property type="entry name" value="Adenine nucleotide alpha hydrolases-like"/>
    <property type="match status" value="1"/>
</dbReference>
<name>A0A653A4W0_UNCDX</name>
<evidence type="ECO:0008006" key="2">
    <source>
        <dbReference type="Google" id="ProtNLM"/>
    </source>
</evidence>
<dbReference type="AlphaFoldDB" id="A0A653A4W0"/>
<sequence length="157" mass="17036">MLHRILVIFENRKVHRPAVVYARELALRMDAEVTFLMIAEMAFAGTSLLGSNRHRIRRIEEEMGAVLGAFAADFLKDGISAGVALRVGDAAQELLKFLAERPPFQTVLWGSSAALPESGPGRRAHWIIRVAGNLECPLMAVAGRSASAQPAGKTETT</sequence>
<evidence type="ECO:0000313" key="1">
    <source>
        <dbReference type="EMBL" id="VBB43106.1"/>
    </source>
</evidence>
<dbReference type="Gene3D" id="3.40.50.12370">
    <property type="match status" value="1"/>
</dbReference>
<accession>A0A653A4W0</accession>
<reference evidence="1" key="1">
    <citation type="submission" date="2018-07" db="EMBL/GenBank/DDBJ databases">
        <authorList>
            <consortium name="Genoscope - CEA"/>
            <person name="William W."/>
        </authorList>
    </citation>
    <scope>NUCLEOTIDE SEQUENCE</scope>
    <source>
        <strain evidence="1">IK1</strain>
    </source>
</reference>
<gene>
    <name evidence="1" type="ORF">TRIP_B250201</name>
</gene>
<dbReference type="EMBL" id="UPXX01000018">
    <property type="protein sequence ID" value="VBB43106.1"/>
    <property type="molecule type" value="Genomic_DNA"/>
</dbReference>
<dbReference type="CDD" id="cd00293">
    <property type="entry name" value="USP-like"/>
    <property type="match status" value="1"/>
</dbReference>
<protein>
    <recommendedName>
        <fullName evidence="2">UspA domain-containing protein</fullName>
    </recommendedName>
</protein>
<organism evidence="1">
    <name type="scientific">Uncultured Desulfatiglans sp</name>
    <dbReference type="NCBI Taxonomy" id="1748965"/>
    <lineage>
        <taxon>Bacteria</taxon>
        <taxon>Pseudomonadati</taxon>
        <taxon>Thermodesulfobacteriota</taxon>
        <taxon>Desulfobacteria</taxon>
        <taxon>Desulfatiglandales</taxon>
        <taxon>Desulfatiglandaceae</taxon>
        <taxon>Desulfatiglans</taxon>
        <taxon>environmental samples</taxon>
    </lineage>
</organism>